<evidence type="ECO:0000313" key="2">
    <source>
        <dbReference type="Proteomes" id="UP001596549"/>
    </source>
</evidence>
<proteinExistence type="predicted"/>
<keyword evidence="2" id="KW-1185">Reference proteome</keyword>
<gene>
    <name evidence="1" type="ORF">ACFQPF_14865</name>
</gene>
<dbReference type="RefSeq" id="WP_379750500.1">
    <property type="nucleotide sequence ID" value="NZ_JBHTCP010000048.1"/>
</dbReference>
<reference evidence="2" key="1">
    <citation type="journal article" date="2019" name="Int. J. Syst. Evol. Microbiol.">
        <title>The Global Catalogue of Microorganisms (GCM) 10K type strain sequencing project: providing services to taxonomists for standard genome sequencing and annotation.</title>
        <authorList>
            <consortium name="The Broad Institute Genomics Platform"/>
            <consortium name="The Broad Institute Genome Sequencing Center for Infectious Disease"/>
            <person name="Wu L."/>
            <person name="Ma J."/>
        </authorList>
    </citation>
    <scope>NUCLEOTIDE SEQUENCE [LARGE SCALE GENOMIC DNA]</scope>
    <source>
        <strain evidence="2">NBRC 106396</strain>
    </source>
</reference>
<comment type="caution">
    <text evidence="1">The sequence shown here is derived from an EMBL/GenBank/DDBJ whole genome shotgun (WGS) entry which is preliminary data.</text>
</comment>
<protein>
    <submittedName>
        <fullName evidence="1">Uncharacterized protein</fullName>
    </submittedName>
</protein>
<name>A0ABW2NT36_9BACL</name>
<dbReference type="EMBL" id="JBHTCP010000048">
    <property type="protein sequence ID" value="MFC7372935.1"/>
    <property type="molecule type" value="Genomic_DNA"/>
</dbReference>
<accession>A0ABW2NT36</accession>
<organism evidence="1 2">
    <name type="scientific">Fictibacillus iocasae</name>
    <dbReference type="NCBI Taxonomy" id="2715437"/>
    <lineage>
        <taxon>Bacteria</taxon>
        <taxon>Bacillati</taxon>
        <taxon>Bacillota</taxon>
        <taxon>Bacilli</taxon>
        <taxon>Bacillales</taxon>
        <taxon>Fictibacillaceae</taxon>
        <taxon>Fictibacillus</taxon>
    </lineage>
</organism>
<dbReference type="Proteomes" id="UP001596549">
    <property type="component" value="Unassembled WGS sequence"/>
</dbReference>
<sequence length="317" mass="33970">MTVFSTGPIENKQDGTMRPTVSVVVRIVNPTSLYATARVEGYVLRGTRKLYAIEAFSVGPNESIIKEYFANIDGYEFVVDTGGEAGSTLEVSIWGKNNENLLVAAHRLVTEEVREPAGNTRENPQFVEVVNNDADNPVTVRVLNSLEDPSISVSEATGAARAGRFFVLSTAQIEVPGNGFAAIEILNPANSPDTLSIERVAAGTEENTILALYFNADLVVGGDPITAVNSVAGYPRPSLTNCRFTITNRNPISGGQLINTFVQSGIGGIAIIDYEGRFIVPPGNKFFILLTNSFGNPADASINVSWSEFPLALPPFP</sequence>
<evidence type="ECO:0000313" key="1">
    <source>
        <dbReference type="EMBL" id="MFC7372935.1"/>
    </source>
</evidence>